<dbReference type="PROSITE" id="PS51193">
    <property type="entry name" value="HELICASE_ATP_BIND_2"/>
    <property type="match status" value="1"/>
</dbReference>
<evidence type="ECO:0000256" key="9">
    <source>
        <dbReference type="ARBA" id="ARBA00023014"/>
    </source>
</evidence>
<evidence type="ECO:0000256" key="12">
    <source>
        <dbReference type="ARBA" id="ARBA00023235"/>
    </source>
</evidence>
<dbReference type="SUPFAM" id="SSF52540">
    <property type="entry name" value="P-loop containing nucleoside triphosphate hydrolases"/>
    <property type="match status" value="1"/>
</dbReference>
<keyword evidence="11" id="KW-0234">DNA repair</keyword>
<dbReference type="InterPro" id="IPR010614">
    <property type="entry name" value="RAD3-like_helicase_DEAD"/>
</dbReference>
<dbReference type="GO" id="GO:0006281">
    <property type="term" value="P:DNA repair"/>
    <property type="evidence" value="ECO:0007669"/>
    <property type="project" value="UniProtKB-KW"/>
</dbReference>
<keyword evidence="4" id="KW-0227">DNA damage</keyword>
<evidence type="ECO:0000256" key="2">
    <source>
        <dbReference type="ARBA" id="ARBA00022723"/>
    </source>
</evidence>
<evidence type="ECO:0000256" key="11">
    <source>
        <dbReference type="ARBA" id="ARBA00023204"/>
    </source>
</evidence>
<dbReference type="InterPro" id="IPR027417">
    <property type="entry name" value="P-loop_NTPase"/>
</dbReference>
<dbReference type="InterPro" id="IPR014013">
    <property type="entry name" value="Helic_SF1/SF2_ATP-bd_DinG/Rad3"/>
</dbReference>
<evidence type="ECO:0000256" key="7">
    <source>
        <dbReference type="ARBA" id="ARBA00022840"/>
    </source>
</evidence>
<proteinExistence type="inferred from homology"/>
<keyword evidence="7" id="KW-0067">ATP-binding</keyword>
<evidence type="ECO:0000259" key="14">
    <source>
        <dbReference type="PROSITE" id="PS51193"/>
    </source>
</evidence>
<keyword evidence="9" id="KW-0411">Iron-sulfur</keyword>
<organism evidence="15 16">
    <name type="scientific">Dasania phycosphaerae</name>
    <dbReference type="NCBI Taxonomy" id="2950436"/>
    <lineage>
        <taxon>Bacteria</taxon>
        <taxon>Pseudomonadati</taxon>
        <taxon>Pseudomonadota</taxon>
        <taxon>Gammaproteobacteria</taxon>
        <taxon>Cellvibrionales</taxon>
        <taxon>Spongiibacteraceae</taxon>
        <taxon>Dasania</taxon>
    </lineage>
</organism>
<keyword evidence="5" id="KW-0378">Hydrolase</keyword>
<evidence type="ECO:0000256" key="5">
    <source>
        <dbReference type="ARBA" id="ARBA00022801"/>
    </source>
</evidence>
<dbReference type="GO" id="GO:0005524">
    <property type="term" value="F:ATP binding"/>
    <property type="evidence" value="ECO:0007669"/>
    <property type="project" value="UniProtKB-KW"/>
</dbReference>
<evidence type="ECO:0000256" key="4">
    <source>
        <dbReference type="ARBA" id="ARBA00022763"/>
    </source>
</evidence>
<dbReference type="GO" id="GO:0003678">
    <property type="term" value="F:DNA helicase activity"/>
    <property type="evidence" value="ECO:0007669"/>
    <property type="project" value="InterPro"/>
</dbReference>
<dbReference type="Pfam" id="PF06733">
    <property type="entry name" value="DEAD_2"/>
    <property type="match status" value="1"/>
</dbReference>
<dbReference type="AlphaFoldDB" id="A0A9J6RNJ3"/>
<keyword evidence="3" id="KW-0547">Nucleotide-binding</keyword>
<accession>A0A9J6RNJ3</accession>
<evidence type="ECO:0000313" key="15">
    <source>
        <dbReference type="EMBL" id="MCZ0865752.1"/>
    </source>
</evidence>
<comment type="similarity">
    <text evidence="13">Belongs to the helicase family. DinG subfamily.</text>
</comment>
<keyword evidence="6 15" id="KW-0347">Helicase</keyword>
<dbReference type="SMART" id="SM00488">
    <property type="entry name" value="DEXDc2"/>
    <property type="match status" value="1"/>
</dbReference>
<dbReference type="GO" id="GO:0003677">
    <property type="term" value="F:DNA binding"/>
    <property type="evidence" value="ECO:0007669"/>
    <property type="project" value="UniProtKB-KW"/>
</dbReference>
<dbReference type="GO" id="GO:0016818">
    <property type="term" value="F:hydrolase activity, acting on acid anhydrides, in phosphorus-containing anhydrides"/>
    <property type="evidence" value="ECO:0007669"/>
    <property type="project" value="InterPro"/>
</dbReference>
<reference evidence="15 16" key="1">
    <citation type="submission" date="2022-12" db="EMBL/GenBank/DDBJ databases">
        <title>Dasania phycosphaerae sp. nov., isolated from particulate material of the south coast of Korea.</title>
        <authorList>
            <person name="Jiang Y."/>
        </authorList>
    </citation>
    <scope>NUCLEOTIDE SEQUENCE [LARGE SCALE GENOMIC DNA]</scope>
    <source>
        <strain evidence="15 16">GY-19</strain>
    </source>
</reference>
<dbReference type="Gene3D" id="3.40.50.300">
    <property type="entry name" value="P-loop containing nucleotide triphosphate hydrolases"/>
    <property type="match status" value="2"/>
</dbReference>
<dbReference type="RefSeq" id="WP_258331892.1">
    <property type="nucleotide sequence ID" value="NZ_JAPTGG010000008.1"/>
</dbReference>
<dbReference type="Proteomes" id="UP001069090">
    <property type="component" value="Unassembled WGS sequence"/>
</dbReference>
<keyword evidence="12" id="KW-0413">Isomerase</keyword>
<evidence type="ECO:0000256" key="6">
    <source>
        <dbReference type="ARBA" id="ARBA00022806"/>
    </source>
</evidence>
<feature type="domain" description="Helicase ATP-binding" evidence="14">
    <location>
        <begin position="16"/>
        <end position="281"/>
    </location>
</feature>
<dbReference type="InterPro" id="IPR045028">
    <property type="entry name" value="DinG/Rad3-like"/>
</dbReference>
<evidence type="ECO:0000256" key="13">
    <source>
        <dbReference type="ARBA" id="ARBA00038058"/>
    </source>
</evidence>
<gene>
    <name evidence="15" type="ORF">O0V09_11095</name>
</gene>
<dbReference type="InterPro" id="IPR006554">
    <property type="entry name" value="Helicase-like_DEXD_c2"/>
</dbReference>
<keyword evidence="1" id="KW-0004">4Fe-4S</keyword>
<dbReference type="InterPro" id="IPR006555">
    <property type="entry name" value="ATP-dep_Helicase_C"/>
</dbReference>
<dbReference type="EMBL" id="JAPTGG010000008">
    <property type="protein sequence ID" value="MCZ0865752.1"/>
    <property type="molecule type" value="Genomic_DNA"/>
</dbReference>
<keyword evidence="16" id="KW-1185">Reference proteome</keyword>
<evidence type="ECO:0000256" key="1">
    <source>
        <dbReference type="ARBA" id="ARBA00022485"/>
    </source>
</evidence>
<dbReference type="GO" id="GO:0046872">
    <property type="term" value="F:metal ion binding"/>
    <property type="evidence" value="ECO:0007669"/>
    <property type="project" value="UniProtKB-KW"/>
</dbReference>
<evidence type="ECO:0000256" key="3">
    <source>
        <dbReference type="ARBA" id="ARBA00022741"/>
    </source>
</evidence>
<protein>
    <submittedName>
        <fullName evidence="15">ATP-dependent DNA helicase</fullName>
    </submittedName>
</protein>
<name>A0A9J6RNJ3_9GAMM</name>
<keyword evidence="2" id="KW-0479">Metal-binding</keyword>
<dbReference type="PANTHER" id="PTHR11472:SF34">
    <property type="entry name" value="REGULATOR OF TELOMERE ELONGATION HELICASE 1"/>
    <property type="match status" value="1"/>
</dbReference>
<keyword evidence="8" id="KW-0408">Iron</keyword>
<evidence type="ECO:0000256" key="8">
    <source>
        <dbReference type="ARBA" id="ARBA00023004"/>
    </source>
</evidence>
<keyword evidence="10" id="KW-0238">DNA-binding</keyword>
<dbReference type="PANTHER" id="PTHR11472">
    <property type="entry name" value="DNA REPAIR DEAD HELICASE RAD3/XP-D SUBFAMILY MEMBER"/>
    <property type="match status" value="1"/>
</dbReference>
<evidence type="ECO:0000256" key="10">
    <source>
        <dbReference type="ARBA" id="ARBA00023125"/>
    </source>
</evidence>
<comment type="caution">
    <text evidence="15">The sequence shown here is derived from an EMBL/GenBank/DDBJ whole genome shotgun (WGS) entry which is preliminary data.</text>
</comment>
<sequence>MKNSTDYSSLLGEHGLFAQQLSDFVDRPGQLQMAEQVGTAISQQQNCAIEAPSGLGKTWGYLIPALLSGKKTLISTAGHYLQKQLYLRDIPQVQQCLGLSRSVALLKGRSNYLCPYYLKKHIQAAAKSTAGQIRQSQLSHIYQQLRETGQGDISALGLASDLRPYLTCAAEECLAQRCPDFKACPLYRARSRAEHADVVIVNHSLLLSYENTSGNALIAQADTVVVDEAHRLLALAQQSAGHSLSSRQLRQFIRQLLNTCQRCTAEDATILRYLSQLQQWLQALTLPPAIPYQREAHLHVVQQFIQVFKQLLPWFNIAKERDHQLTLLATQAQLLYQTLQAIVSAEGLCWVQKQGRGFVLQNTPVHVLDKLKKTIAAYPQHSWILTSATLSTGTEQAALASETVLRRTGLTPQQFHRLASPFNYARQARLYLPAMHNSPEQKDFYQEFSQRLAEFIALCPGRVLVLFSSYRALNSVAEQLELAERSLLQQARPQQGGADNYALLKQFIALPQGVLLATGAFWEGVDLSGAPLSAVVMDKLPFSSPTDPLSKLRSHYLQQHGVDSFNEFMLPEAIIKFRQGCGRLLRREGDKGVIMLADNRLHTKPYGQRFLETLASLPQCQSLDQLAAFFNEPTPKQSARMNL</sequence>
<dbReference type="GO" id="GO:0051539">
    <property type="term" value="F:4 iron, 4 sulfur cluster binding"/>
    <property type="evidence" value="ECO:0007669"/>
    <property type="project" value="UniProtKB-KW"/>
</dbReference>
<dbReference type="SMART" id="SM00491">
    <property type="entry name" value="HELICc2"/>
    <property type="match status" value="1"/>
</dbReference>
<evidence type="ECO:0000313" key="16">
    <source>
        <dbReference type="Proteomes" id="UP001069090"/>
    </source>
</evidence>
<dbReference type="Pfam" id="PF13307">
    <property type="entry name" value="Helicase_C_2"/>
    <property type="match status" value="1"/>
</dbReference>